<dbReference type="GO" id="GO:0000793">
    <property type="term" value="C:condensed chromosome"/>
    <property type="evidence" value="ECO:0007669"/>
    <property type="project" value="TreeGrafter"/>
</dbReference>
<dbReference type="InterPro" id="IPR010572">
    <property type="entry name" value="Tail_dom"/>
</dbReference>
<proteinExistence type="predicted"/>
<dbReference type="NCBIfam" id="TIGR01665">
    <property type="entry name" value="put_anti_recept"/>
    <property type="match status" value="1"/>
</dbReference>
<dbReference type="EMBL" id="CP028009">
    <property type="protein sequence ID" value="QHV44848.1"/>
    <property type="molecule type" value="Genomic_DNA"/>
</dbReference>
<dbReference type="Gene3D" id="2.60.120.260">
    <property type="entry name" value="Galactose-binding domain-like"/>
    <property type="match status" value="2"/>
</dbReference>
<evidence type="ECO:0000313" key="2">
    <source>
        <dbReference type="EMBL" id="QHV44848.1"/>
    </source>
</evidence>
<protein>
    <submittedName>
        <fullName evidence="2">Phage tail protein</fullName>
    </submittedName>
</protein>
<reference evidence="2 3" key="1">
    <citation type="submission" date="2018-03" db="EMBL/GenBank/DDBJ databases">
        <title>The complete genome of bacterial strain SGAir0260.</title>
        <authorList>
            <person name="Schuster S.C."/>
        </authorList>
    </citation>
    <scope>NUCLEOTIDE SEQUENCE [LARGE SCALE GENOMIC DNA]</scope>
    <source>
        <strain evidence="2 3">SGAir0260</strain>
    </source>
</reference>
<sequence length="1637" mass="183384">MSNNDLHIFDFKTEQIIAVIKEQDYWEDLRKWELKNNVDMFEFTVSDGTHKAARLMQQNIVLKRVRDGSFVSYVINESEQDSVDRSKKIYALSEHTKLRKAKVIKPQTIESYTVNQWMDFALEGTKWQRGVSEYASFRTIHIKEFTNPLDLLKTIASTFDLEIRFRTEVKGSFIVGRYVDMVRKVGRDNGKEIVLGKDLQGIRRIENSQDAISALVGVGPFNEETGEYLTFEKVNGGKLYVADADALQRWTEDGSHKYDIYSPQTEDQNMSPERLKQLTEAELKKRINSTVKYEVTPIALEKIFGLSHEKVNKGDIVHIKDTKFTPPLFLEARLIAADECDTNAANDKYYFGDFKEVEDTRSLLDRMYAQVMGSLAGKANKGLLDKLEELVKETNEQVEIVKTESQTAKDIATKTKEYMEQNLVDIIEGVNPPTTNFKPNKTLWRDISGGKPGILKIWTGTVWEPVVPDTAPLQQSIKDVKEDIETAKTELNQKVQSVEGKAQEIAGQIVDVQKQVNGKVDQTWINTQLKDKADKSGVFTKEEINNGFIGKQIYETDKQGNVQKFKDINTSIGQTNEALTQKAEKAELKKTNDGLSQLETKTNEIKTTADGTKQTLTELKTQVDNTKVGGRNILLNTSFIEKSKWVGVVDIIENDFEGYNSAYLKRENTTDTSRYQLAQILDNRLPDSKKGAFYVASAWVYIYSDVELSGASTDDISLRFKRSDTGGIFDLRVANLNELPKDRWIRVTKVLNLPLDVNNHCEFMVSIQKNGYVKLNRPQLEAGNIATDWRIAPEEQVTTTDFTKKTVEIETTIKGINTTVSNVQNEQGKLTERVTKSEQTADGLKTSIESLTKKDTEISNKLNTVESTVEGTKQTISDIQQTTSNLTKTTNEIKQTVDTNQQTISKVQKDQGTMQTTLNQVKQTTDSNSQTITTLSQTQGKQGEIIQQNTSDITQLNNQIKSKVTDTQMQEYVGGLGSANLLFNAAFEDRVINATTGVVTSRKPSISKWSVGPNGSNFTAVPETARNHDGMNSVKLESSGQTVDRNAAFYQSLPVSPNTGDYVLSAWFYTDAVATIDNTAFVMIEFYNGSTWVTNKVVQLVPLLTNGSWKFVSVTMPAPASGVTTIRFVVVIRKNGRLWVSQPQLQQGITPSSFMENPKDYANYDQLVGEIAKKVATSDFDNKVTQMETTINQQSNRIDFKAEKTDVYTKTEANGQFGSKAMVEKHESSITLMSNEINSTVKKGDIISSINQTAEQITIDVAKLNINADTVVKWLTAKGINADVIKISGDKVTIDKNGITAKMADFLYEDDNGQKFSVIPRKNLIVDHCFAHITKGYQNAQFFNIQYSPFWEIHGSPAVENSIVETGMEGMINAMRINGEDWIRYKHFRDVQPGKKYTISAHFRAAMLSGKKVTAEPTIRVKFGTWQGDKPVDKQIFEKKFSAPKIADGKIVRYTVTFTVPQDYNMSNGYIFFDIFAYGQVAYEQSCMVSGIQLVEGELPCIYSWDLSYAQAVSGETPFSGFTLGTVDNAFLFENNRNKIPFITAAGDGHALEVKGVSHAFVSFTDQNGRFGYIGHGSPGAGTFHIDTRNPVWVSNRLTARGINIGSGTFGSAGSMEYYNGAQGWGFYYCDGQWKMF</sequence>
<feature type="domain" description="Tail spike" evidence="1">
    <location>
        <begin position="96"/>
        <end position="342"/>
    </location>
</feature>
<dbReference type="GO" id="GO:0003682">
    <property type="term" value="F:chromatin binding"/>
    <property type="evidence" value="ECO:0007669"/>
    <property type="project" value="TreeGrafter"/>
</dbReference>
<dbReference type="GO" id="GO:0000785">
    <property type="term" value="C:chromatin"/>
    <property type="evidence" value="ECO:0007669"/>
    <property type="project" value="TreeGrafter"/>
</dbReference>
<dbReference type="PANTHER" id="PTHR43941">
    <property type="entry name" value="STRUCTURAL MAINTENANCE OF CHROMOSOMES PROTEIN 2"/>
    <property type="match status" value="1"/>
</dbReference>
<dbReference type="Gene3D" id="1.10.287.1490">
    <property type="match status" value="1"/>
</dbReference>
<accession>A0AB73UM19</accession>
<dbReference type="RefSeq" id="WP_162280250.1">
    <property type="nucleotide sequence ID" value="NZ_CP028009.1"/>
</dbReference>
<dbReference type="GO" id="GO:0000796">
    <property type="term" value="C:condensin complex"/>
    <property type="evidence" value="ECO:0007669"/>
    <property type="project" value="TreeGrafter"/>
</dbReference>
<gene>
    <name evidence="2" type="ORF">C1N66_17580</name>
</gene>
<dbReference type="PANTHER" id="PTHR43941:SF1">
    <property type="entry name" value="STRUCTURAL MAINTENANCE OF CHROMOSOMES PROTEIN 2"/>
    <property type="match status" value="1"/>
</dbReference>
<dbReference type="Pfam" id="PF06605">
    <property type="entry name" value="Prophage_tail"/>
    <property type="match status" value="1"/>
</dbReference>
<dbReference type="InterPro" id="IPR007119">
    <property type="entry name" value="Phage_tail_spike_N"/>
</dbReference>
<name>A0AB73UM19_BACCE</name>
<evidence type="ECO:0000313" key="3">
    <source>
        <dbReference type="Proteomes" id="UP000464780"/>
    </source>
</evidence>
<dbReference type="Proteomes" id="UP000464780">
    <property type="component" value="Chromosome"/>
</dbReference>
<evidence type="ECO:0000259" key="1">
    <source>
        <dbReference type="Pfam" id="PF06605"/>
    </source>
</evidence>
<organism evidence="2 3">
    <name type="scientific">Bacillus cereus</name>
    <dbReference type="NCBI Taxonomy" id="1396"/>
    <lineage>
        <taxon>Bacteria</taxon>
        <taxon>Bacillati</taxon>
        <taxon>Bacillota</taxon>
        <taxon>Bacilli</taxon>
        <taxon>Bacillales</taxon>
        <taxon>Bacillaceae</taxon>
        <taxon>Bacillus</taxon>
        <taxon>Bacillus cereus group</taxon>
    </lineage>
</organism>